<name>A0A091PVX3_LEPDC</name>
<feature type="non-terminal residue" evidence="1">
    <location>
        <position position="1"/>
    </location>
</feature>
<proteinExistence type="predicted"/>
<keyword evidence="2" id="KW-1185">Reference proteome</keyword>
<accession>A0A091PVX3</accession>
<dbReference type="EMBL" id="KK679258">
    <property type="protein sequence ID" value="KFQ11496.1"/>
    <property type="molecule type" value="Genomic_DNA"/>
</dbReference>
<evidence type="ECO:0000313" key="2">
    <source>
        <dbReference type="Proteomes" id="UP000053001"/>
    </source>
</evidence>
<sequence length="49" mass="5516">IPAEIQEALINPSHKASKRKQDDIALDEQELVLLGRDLLEDDPADVTYE</sequence>
<dbReference type="PhylomeDB" id="A0A091PVX3"/>
<protein>
    <submittedName>
        <fullName evidence="1">Uncharacterized protein</fullName>
    </submittedName>
</protein>
<dbReference type="Proteomes" id="UP000053001">
    <property type="component" value="Unassembled WGS sequence"/>
</dbReference>
<reference evidence="1 2" key="1">
    <citation type="submission" date="2014-04" db="EMBL/GenBank/DDBJ databases">
        <title>Genome evolution of avian class.</title>
        <authorList>
            <person name="Zhang G."/>
            <person name="Li C."/>
        </authorList>
    </citation>
    <scope>NUCLEOTIDE SEQUENCE [LARGE SCALE GENOMIC DNA]</scope>
    <source>
        <strain evidence="1">BGI_N330</strain>
    </source>
</reference>
<dbReference type="AlphaFoldDB" id="A0A091PVX3"/>
<evidence type="ECO:0000313" key="1">
    <source>
        <dbReference type="EMBL" id="KFQ11496.1"/>
    </source>
</evidence>
<feature type="non-terminal residue" evidence="1">
    <location>
        <position position="49"/>
    </location>
</feature>
<gene>
    <name evidence="1" type="ORF">N330_11547</name>
</gene>
<organism evidence="1 2">
    <name type="scientific">Leptosomus discolor</name>
    <name type="common">Madagascar cuckoo roller</name>
    <name type="synonym">Cuculus discolor</name>
    <dbReference type="NCBI Taxonomy" id="188344"/>
    <lineage>
        <taxon>Eukaryota</taxon>
        <taxon>Metazoa</taxon>
        <taxon>Chordata</taxon>
        <taxon>Craniata</taxon>
        <taxon>Vertebrata</taxon>
        <taxon>Euteleostomi</taxon>
        <taxon>Archelosauria</taxon>
        <taxon>Archosauria</taxon>
        <taxon>Dinosauria</taxon>
        <taxon>Saurischia</taxon>
        <taxon>Theropoda</taxon>
        <taxon>Coelurosauria</taxon>
        <taxon>Aves</taxon>
        <taxon>Neognathae</taxon>
        <taxon>Neoaves</taxon>
        <taxon>Telluraves</taxon>
        <taxon>Coraciimorphae</taxon>
        <taxon>Coraciiformes</taxon>
        <taxon>Leptosomidae</taxon>
        <taxon>Leptosomus</taxon>
    </lineage>
</organism>